<comment type="caution">
    <text evidence="2">The sequence shown here is derived from an EMBL/GenBank/DDBJ whole genome shotgun (WGS) entry which is preliminary data.</text>
</comment>
<dbReference type="Pfam" id="PF12223">
    <property type="entry name" value="DUF3602"/>
    <property type="match status" value="2"/>
</dbReference>
<dbReference type="AlphaFoldDB" id="A0A9P4IWC6"/>
<name>A0A9P4IWC6_9PEZI</name>
<organism evidence="2 3">
    <name type="scientific">Myriangium duriaei CBS 260.36</name>
    <dbReference type="NCBI Taxonomy" id="1168546"/>
    <lineage>
        <taxon>Eukaryota</taxon>
        <taxon>Fungi</taxon>
        <taxon>Dikarya</taxon>
        <taxon>Ascomycota</taxon>
        <taxon>Pezizomycotina</taxon>
        <taxon>Dothideomycetes</taxon>
        <taxon>Dothideomycetidae</taxon>
        <taxon>Myriangiales</taxon>
        <taxon>Myriangiaceae</taxon>
        <taxon>Myriangium</taxon>
    </lineage>
</organism>
<accession>A0A9P4IWC6</accession>
<dbReference type="InterPro" id="IPR053203">
    <property type="entry name" value="Cisplatin_resist-associated"/>
</dbReference>
<dbReference type="EMBL" id="ML996090">
    <property type="protein sequence ID" value="KAF2150039.1"/>
    <property type="molecule type" value="Genomic_DNA"/>
</dbReference>
<dbReference type="Proteomes" id="UP000799439">
    <property type="component" value="Unassembled WGS sequence"/>
</dbReference>
<reference evidence="2" key="1">
    <citation type="journal article" date="2020" name="Stud. Mycol.">
        <title>101 Dothideomycetes genomes: a test case for predicting lifestyles and emergence of pathogens.</title>
        <authorList>
            <person name="Haridas S."/>
            <person name="Albert R."/>
            <person name="Binder M."/>
            <person name="Bloem J."/>
            <person name="Labutti K."/>
            <person name="Salamov A."/>
            <person name="Andreopoulos B."/>
            <person name="Baker S."/>
            <person name="Barry K."/>
            <person name="Bills G."/>
            <person name="Bluhm B."/>
            <person name="Cannon C."/>
            <person name="Castanera R."/>
            <person name="Culley D."/>
            <person name="Daum C."/>
            <person name="Ezra D."/>
            <person name="Gonzalez J."/>
            <person name="Henrissat B."/>
            <person name="Kuo A."/>
            <person name="Liang C."/>
            <person name="Lipzen A."/>
            <person name="Lutzoni F."/>
            <person name="Magnuson J."/>
            <person name="Mondo S."/>
            <person name="Nolan M."/>
            <person name="Ohm R."/>
            <person name="Pangilinan J."/>
            <person name="Park H.-J."/>
            <person name="Ramirez L."/>
            <person name="Alfaro M."/>
            <person name="Sun H."/>
            <person name="Tritt A."/>
            <person name="Yoshinaga Y."/>
            <person name="Zwiers L.-H."/>
            <person name="Turgeon B."/>
            <person name="Goodwin S."/>
            <person name="Spatafora J."/>
            <person name="Crous P."/>
            <person name="Grigoriev I."/>
        </authorList>
    </citation>
    <scope>NUCLEOTIDE SEQUENCE</scope>
    <source>
        <strain evidence="2">CBS 260.36</strain>
    </source>
</reference>
<feature type="compositionally biased region" description="Polar residues" evidence="1">
    <location>
        <begin position="55"/>
        <end position="72"/>
    </location>
</feature>
<evidence type="ECO:0000256" key="1">
    <source>
        <dbReference type="SAM" id="MobiDB-lite"/>
    </source>
</evidence>
<sequence>MPGRGGAGNYEAAAAVKKEALQDGDIQAQLLDHASEPSKNPAGYATTGRGGAGNFYTSEQDSGAQDQITEPTSPRDKKSSSDSSATPNVYRGRGGAGNLESAATENRHRDQTSATEVAQRQERIHTNVAKDVEHALARPPRARLPHELPEAS</sequence>
<evidence type="ECO:0000313" key="2">
    <source>
        <dbReference type="EMBL" id="KAF2150039.1"/>
    </source>
</evidence>
<feature type="compositionally biased region" description="Basic and acidic residues" evidence="1">
    <location>
        <begin position="119"/>
        <end position="136"/>
    </location>
</feature>
<gene>
    <name evidence="2" type="ORF">K461DRAFT_296430</name>
</gene>
<keyword evidence="3" id="KW-1185">Reference proteome</keyword>
<protein>
    <submittedName>
        <fullName evidence="2">Uncharacterized protein</fullName>
    </submittedName>
</protein>
<dbReference type="PANTHER" id="PTHR34693:SF1">
    <property type="entry name" value="PROTEIN PAR32"/>
    <property type="match status" value="1"/>
</dbReference>
<feature type="region of interest" description="Disordered" evidence="1">
    <location>
        <begin position="27"/>
        <end position="152"/>
    </location>
</feature>
<dbReference type="PANTHER" id="PTHR34693">
    <property type="entry name" value="PROTEIN PAR32"/>
    <property type="match status" value="1"/>
</dbReference>
<dbReference type="InterPro" id="IPR022024">
    <property type="entry name" value="DUF3602"/>
</dbReference>
<proteinExistence type="predicted"/>
<dbReference type="OrthoDB" id="4159136at2759"/>
<evidence type="ECO:0000313" key="3">
    <source>
        <dbReference type="Proteomes" id="UP000799439"/>
    </source>
</evidence>